<evidence type="ECO:0000313" key="2">
    <source>
        <dbReference type="EMBL" id="SUO94399.1"/>
    </source>
</evidence>
<comment type="similarity">
    <text evidence="1">Belongs to the ComF/GntX family.</text>
</comment>
<accession>A0A380MP54</accession>
<dbReference type="InterPro" id="IPR000836">
    <property type="entry name" value="PRTase_dom"/>
</dbReference>
<dbReference type="EMBL" id="UHID01000001">
    <property type="protein sequence ID" value="SUO94399.1"/>
    <property type="molecule type" value="Genomic_DNA"/>
</dbReference>
<evidence type="ECO:0000313" key="3">
    <source>
        <dbReference type="Proteomes" id="UP000254150"/>
    </source>
</evidence>
<dbReference type="Proteomes" id="UP000254150">
    <property type="component" value="Unassembled WGS sequence"/>
</dbReference>
<sequence length="318" mass="32934">MCHVGCMPARLPADAGKVALGRLSPDAVAELSTSCWLSPGGGASGALGGSVPGMETWWWQAFSDLMMPLDCAGCGEHGTRLCRRCLLEVGGGAARPVRPCPAPAGLPAVRAAVPYQGAARALLLAHKERGALWLARVLGGVLASVVRASSPAGHEARMGRVLLVPVPSAPRAVRSRGHDPVRRMAFCAAAELRRAGIEARAAPLLRQGRRVSDQSGLDARGRAANVAGALRVVPGGGAVLAQGRVVLVDDLMTTGATLAEAARAVRKSWEEDNWTCGPGLTQGRSDGYRTGLRGSRGARLPRAAVVASSPSSFEINRN</sequence>
<dbReference type="AlphaFoldDB" id="A0A380MP54"/>
<proteinExistence type="inferred from homology"/>
<name>A0A380MP54_STRGR</name>
<dbReference type="PANTHER" id="PTHR47505:SF1">
    <property type="entry name" value="DNA UTILIZATION PROTEIN YHGH"/>
    <property type="match status" value="1"/>
</dbReference>
<evidence type="ECO:0000256" key="1">
    <source>
        <dbReference type="ARBA" id="ARBA00008007"/>
    </source>
</evidence>
<dbReference type="SUPFAM" id="SSF53271">
    <property type="entry name" value="PRTase-like"/>
    <property type="match status" value="1"/>
</dbReference>
<organism evidence="2 3">
    <name type="scientific">Streptomyces griseus</name>
    <dbReference type="NCBI Taxonomy" id="1911"/>
    <lineage>
        <taxon>Bacteria</taxon>
        <taxon>Bacillati</taxon>
        <taxon>Actinomycetota</taxon>
        <taxon>Actinomycetes</taxon>
        <taxon>Kitasatosporales</taxon>
        <taxon>Streptomycetaceae</taxon>
        <taxon>Streptomyces</taxon>
    </lineage>
</organism>
<dbReference type="PANTHER" id="PTHR47505">
    <property type="entry name" value="DNA UTILIZATION PROTEIN YHGH"/>
    <property type="match status" value="1"/>
</dbReference>
<dbReference type="Gene3D" id="3.40.50.2020">
    <property type="match status" value="1"/>
</dbReference>
<dbReference type="InterPro" id="IPR051910">
    <property type="entry name" value="ComF/GntX_DNA_util-trans"/>
</dbReference>
<dbReference type="CDD" id="cd06223">
    <property type="entry name" value="PRTases_typeI"/>
    <property type="match status" value="1"/>
</dbReference>
<gene>
    <name evidence="2" type="ORF">NCTC7807_00853</name>
</gene>
<protein>
    <submittedName>
        <fullName evidence="2">Competence protein F</fullName>
    </submittedName>
</protein>
<reference evidence="2 3" key="1">
    <citation type="submission" date="2018-06" db="EMBL/GenBank/DDBJ databases">
        <authorList>
            <consortium name="Pathogen Informatics"/>
            <person name="Doyle S."/>
        </authorList>
    </citation>
    <scope>NUCLEOTIDE SEQUENCE [LARGE SCALE GENOMIC DNA]</scope>
    <source>
        <strain evidence="2 3">NCTC7807</strain>
    </source>
</reference>
<dbReference type="InterPro" id="IPR029057">
    <property type="entry name" value="PRTase-like"/>
</dbReference>